<gene>
    <name evidence="2" type="ORF">EV644_12681</name>
</gene>
<dbReference type="RefSeq" id="WP_158293051.1">
    <property type="nucleotide sequence ID" value="NZ_SLWM01000026.1"/>
</dbReference>
<name>A0ABY2B9Z5_9ACTN</name>
<dbReference type="Proteomes" id="UP000295818">
    <property type="component" value="Unassembled WGS sequence"/>
</dbReference>
<evidence type="ECO:0000256" key="1">
    <source>
        <dbReference type="SAM" id="Phobius"/>
    </source>
</evidence>
<keyword evidence="1" id="KW-0812">Transmembrane</keyword>
<proteinExistence type="predicted"/>
<feature type="transmembrane region" description="Helical" evidence="1">
    <location>
        <begin position="58"/>
        <end position="79"/>
    </location>
</feature>
<evidence type="ECO:0000313" key="3">
    <source>
        <dbReference type="Proteomes" id="UP000295818"/>
    </source>
</evidence>
<dbReference type="EMBL" id="SLWM01000026">
    <property type="protein sequence ID" value="TCO12338.1"/>
    <property type="molecule type" value="Genomic_DNA"/>
</dbReference>
<sequence length="91" mass="9491">MTAGPAIAIDLPARDPYVPTPAVFEPGPPNYPSYDPQDEAKLFPPVEQRNSGLDTTSVALGALGGIALGGAALGITLIIEKRRHLTALRSI</sequence>
<protein>
    <recommendedName>
        <fullName evidence="4">LPXTG-motif cell wall-anchored protein</fullName>
    </recommendedName>
</protein>
<evidence type="ECO:0008006" key="4">
    <source>
        <dbReference type="Google" id="ProtNLM"/>
    </source>
</evidence>
<keyword evidence="1" id="KW-0472">Membrane</keyword>
<keyword evidence="3" id="KW-1185">Reference proteome</keyword>
<organism evidence="2 3">
    <name type="scientific">Kribbella orskensis</name>
    <dbReference type="NCBI Taxonomy" id="2512216"/>
    <lineage>
        <taxon>Bacteria</taxon>
        <taxon>Bacillati</taxon>
        <taxon>Actinomycetota</taxon>
        <taxon>Actinomycetes</taxon>
        <taxon>Propionibacteriales</taxon>
        <taxon>Kribbellaceae</taxon>
        <taxon>Kribbella</taxon>
    </lineage>
</organism>
<comment type="caution">
    <text evidence="2">The sequence shown here is derived from an EMBL/GenBank/DDBJ whole genome shotgun (WGS) entry which is preliminary data.</text>
</comment>
<accession>A0ABY2B9Z5</accession>
<keyword evidence="1" id="KW-1133">Transmembrane helix</keyword>
<evidence type="ECO:0000313" key="2">
    <source>
        <dbReference type="EMBL" id="TCO12338.1"/>
    </source>
</evidence>
<reference evidence="2 3" key="1">
    <citation type="journal article" date="2015" name="Stand. Genomic Sci.">
        <title>Genomic Encyclopedia of Bacterial and Archaeal Type Strains, Phase III: the genomes of soil and plant-associated and newly described type strains.</title>
        <authorList>
            <person name="Whitman W.B."/>
            <person name="Woyke T."/>
            <person name="Klenk H.P."/>
            <person name="Zhou Y."/>
            <person name="Lilburn T.G."/>
            <person name="Beck B.J."/>
            <person name="De Vos P."/>
            <person name="Vandamme P."/>
            <person name="Eisen J.A."/>
            <person name="Garrity G."/>
            <person name="Hugenholtz P."/>
            <person name="Kyrpides N.C."/>
        </authorList>
    </citation>
    <scope>NUCLEOTIDE SEQUENCE [LARGE SCALE GENOMIC DNA]</scope>
    <source>
        <strain evidence="2 3">VKM Ac-2538</strain>
    </source>
</reference>